<dbReference type="RefSeq" id="XP_066628876.1">
    <property type="nucleotide sequence ID" value="XM_066780930.1"/>
</dbReference>
<evidence type="ECO:0000313" key="3">
    <source>
        <dbReference type="EMBL" id="KAL0255005.1"/>
    </source>
</evidence>
<dbReference type="GeneID" id="92013615"/>
<name>A0ABR3C2Y8_9PEZI</name>
<dbReference type="Proteomes" id="UP001430584">
    <property type="component" value="Unassembled WGS sequence"/>
</dbReference>
<dbReference type="EMBL" id="JAJVCZ030000010">
    <property type="protein sequence ID" value="KAL0255005.1"/>
    <property type="molecule type" value="Genomic_DNA"/>
</dbReference>
<sequence>MADQDVATRAPESDVQEDAPQPTMTHCASDRPTPAGETPTGEITKLNGVDVYIAKPSDYPHSPSKLLLLLTGGTGIKSTNNQLQADKYAKEGFLVVMPDQYVHKAVLIDAGQLFAKTDARFEGDPAPNATMPANEQPTFVEQLKLGFAQTTKAFMLDMWLARHTPEKVLPTLHKVIDGAKEEFADAIANGGGIYGVGYCFGARYILILAGRHSDTVAWGQESKPQDVESGVVEKGPEIKVGAIAHQLTAITVPVSLALVDNDPVFPDELATAGKEALEKNGVEHEIKTYSGVPHGFAVLGDYEDPKITSEQQIAYGQMLGWLQAH</sequence>
<organism evidence="3 4">
    <name type="scientific">Diplodia seriata</name>
    <dbReference type="NCBI Taxonomy" id="420778"/>
    <lineage>
        <taxon>Eukaryota</taxon>
        <taxon>Fungi</taxon>
        <taxon>Dikarya</taxon>
        <taxon>Ascomycota</taxon>
        <taxon>Pezizomycotina</taxon>
        <taxon>Dothideomycetes</taxon>
        <taxon>Dothideomycetes incertae sedis</taxon>
        <taxon>Botryosphaeriales</taxon>
        <taxon>Botryosphaeriaceae</taxon>
        <taxon>Diplodia</taxon>
    </lineage>
</organism>
<feature type="region of interest" description="Disordered" evidence="1">
    <location>
        <begin position="1"/>
        <end position="43"/>
    </location>
</feature>
<dbReference type="SUPFAM" id="SSF53474">
    <property type="entry name" value="alpha/beta-Hydrolases"/>
    <property type="match status" value="1"/>
</dbReference>
<evidence type="ECO:0000313" key="4">
    <source>
        <dbReference type="Proteomes" id="UP001430584"/>
    </source>
</evidence>
<evidence type="ECO:0000259" key="2">
    <source>
        <dbReference type="Pfam" id="PF01738"/>
    </source>
</evidence>
<comment type="caution">
    <text evidence="3">The sequence shown here is derived from an EMBL/GenBank/DDBJ whole genome shotgun (WGS) entry which is preliminary data.</text>
</comment>
<gene>
    <name evidence="3" type="ORF">SLS55_009530</name>
</gene>
<accession>A0ABR3C2Y8</accession>
<protein>
    <recommendedName>
        <fullName evidence="2">Dienelactone hydrolase domain-containing protein</fullName>
    </recommendedName>
</protein>
<dbReference type="InterPro" id="IPR002925">
    <property type="entry name" value="Dienelactn_hydro"/>
</dbReference>
<feature type="domain" description="Dienelactone hydrolase" evidence="2">
    <location>
        <begin position="50"/>
        <end position="323"/>
    </location>
</feature>
<dbReference type="PANTHER" id="PTHR17630">
    <property type="entry name" value="DIENELACTONE HYDROLASE"/>
    <property type="match status" value="1"/>
</dbReference>
<reference evidence="3 4" key="1">
    <citation type="submission" date="2024-02" db="EMBL/GenBank/DDBJ databases">
        <title>De novo assembly and annotation of 12 fungi associated with fruit tree decline syndrome in Ontario, Canada.</title>
        <authorList>
            <person name="Sulman M."/>
            <person name="Ellouze W."/>
            <person name="Ilyukhin E."/>
        </authorList>
    </citation>
    <scope>NUCLEOTIDE SEQUENCE [LARGE SCALE GENOMIC DNA]</scope>
    <source>
        <strain evidence="3 4">FDS-637</strain>
    </source>
</reference>
<keyword evidence="4" id="KW-1185">Reference proteome</keyword>
<dbReference type="InterPro" id="IPR029058">
    <property type="entry name" value="AB_hydrolase_fold"/>
</dbReference>
<dbReference type="Gene3D" id="3.40.50.1820">
    <property type="entry name" value="alpha/beta hydrolase"/>
    <property type="match status" value="1"/>
</dbReference>
<dbReference type="Pfam" id="PF01738">
    <property type="entry name" value="DLH"/>
    <property type="match status" value="1"/>
</dbReference>
<dbReference type="PANTHER" id="PTHR17630:SF80">
    <property type="entry name" value="DIENELACTONE HYDROLASE DOMAIN-CONTAINING PROTEIN"/>
    <property type="match status" value="1"/>
</dbReference>
<evidence type="ECO:0000256" key="1">
    <source>
        <dbReference type="SAM" id="MobiDB-lite"/>
    </source>
</evidence>
<proteinExistence type="predicted"/>